<organism evidence="1 2">
    <name type="scientific">Batillaria attramentaria</name>
    <dbReference type="NCBI Taxonomy" id="370345"/>
    <lineage>
        <taxon>Eukaryota</taxon>
        <taxon>Metazoa</taxon>
        <taxon>Spiralia</taxon>
        <taxon>Lophotrochozoa</taxon>
        <taxon>Mollusca</taxon>
        <taxon>Gastropoda</taxon>
        <taxon>Caenogastropoda</taxon>
        <taxon>Sorbeoconcha</taxon>
        <taxon>Cerithioidea</taxon>
        <taxon>Batillariidae</taxon>
        <taxon>Batillaria</taxon>
    </lineage>
</organism>
<keyword evidence="2" id="KW-1185">Reference proteome</keyword>
<dbReference type="PANTHER" id="PTHR34204">
    <property type="entry name" value="RNA-BINDING ASCH DOMAIN PROTEIN"/>
    <property type="match status" value="1"/>
</dbReference>
<comment type="caution">
    <text evidence="1">The sequence shown here is derived from an EMBL/GenBank/DDBJ whole genome shotgun (WGS) entry which is preliminary data.</text>
</comment>
<accession>A0ABD0M6K5</accession>
<sequence length="266" mass="30316">MPTGLKLEEYVKEVLEDEVDRPDCFLPDAQALLVAEGEEEVCPSIFGYPTSPLFRCLAAMLQTWMERKHCPVLDLPKYDLLDEKTYTEFRAAVIASVTPLLVGLQSLWRDWGREEIKFRIREVLVLLGKRGIMDLLGLRKTVGSQEIFPPSRARLLASFKQKHSANSDLSVGARALSKHYHRDQSTSWWGNCTGKEEDKNVYALGKVEDILDNAHWINIHWLPQDIYILECRQGGGYGARWLADGSSFRGFLEPQMEGGHEAGWRH</sequence>
<evidence type="ECO:0000313" key="2">
    <source>
        <dbReference type="Proteomes" id="UP001519460"/>
    </source>
</evidence>
<name>A0ABD0M6K5_9CAEN</name>
<protein>
    <submittedName>
        <fullName evidence="1">Uncharacterized protein</fullName>
    </submittedName>
</protein>
<dbReference type="Proteomes" id="UP001519460">
    <property type="component" value="Unassembled WGS sequence"/>
</dbReference>
<evidence type="ECO:0000313" key="1">
    <source>
        <dbReference type="EMBL" id="KAK7507589.1"/>
    </source>
</evidence>
<dbReference type="PANTHER" id="PTHR34204:SF2">
    <property type="entry name" value="RNA-BINDING ASCH DOMAIN PROTEIN"/>
    <property type="match status" value="1"/>
</dbReference>
<gene>
    <name evidence="1" type="ORF">BaRGS_00001524</name>
</gene>
<dbReference type="EMBL" id="JACVVK020000004">
    <property type="protein sequence ID" value="KAK7507589.1"/>
    <property type="molecule type" value="Genomic_DNA"/>
</dbReference>
<proteinExistence type="predicted"/>
<reference evidence="1 2" key="1">
    <citation type="journal article" date="2023" name="Sci. Data">
        <title>Genome assembly of the Korean intertidal mud-creeper Batillaria attramentaria.</title>
        <authorList>
            <person name="Patra A.K."/>
            <person name="Ho P.T."/>
            <person name="Jun S."/>
            <person name="Lee S.J."/>
            <person name="Kim Y."/>
            <person name="Won Y.J."/>
        </authorList>
    </citation>
    <scope>NUCLEOTIDE SEQUENCE [LARGE SCALE GENOMIC DNA]</scope>
    <source>
        <strain evidence="1">Wonlab-2016</strain>
    </source>
</reference>
<dbReference type="AlphaFoldDB" id="A0ABD0M6K5"/>